<dbReference type="SUPFAM" id="SSF50969">
    <property type="entry name" value="YVTN repeat-like/Quinoprotein amine dehydrogenase"/>
    <property type="match status" value="1"/>
</dbReference>
<accession>A0A238XCI1</accession>
<dbReference type="AlphaFoldDB" id="A0A238XCI1"/>
<dbReference type="InterPro" id="IPR011044">
    <property type="entry name" value="Quino_amine_DH_bsu"/>
</dbReference>
<evidence type="ECO:0000256" key="3">
    <source>
        <dbReference type="ARBA" id="ARBA00022475"/>
    </source>
</evidence>
<dbReference type="InterPro" id="IPR011042">
    <property type="entry name" value="6-blade_b-propeller_TolB-like"/>
</dbReference>
<evidence type="ECO:0000313" key="5">
    <source>
        <dbReference type="EMBL" id="SNR56322.1"/>
    </source>
</evidence>
<dbReference type="GO" id="GO:0005886">
    <property type="term" value="C:plasma membrane"/>
    <property type="evidence" value="ECO:0007669"/>
    <property type="project" value="UniProtKB-SubCell"/>
</dbReference>
<keyword evidence="3" id="KW-1003">Cell membrane</keyword>
<dbReference type="Pfam" id="PF06977">
    <property type="entry name" value="SdiA-regulated"/>
    <property type="match status" value="1"/>
</dbReference>
<protein>
    <submittedName>
        <fullName evidence="5">SdiA-regulated</fullName>
    </submittedName>
</protein>
<proteinExistence type="inferred from homology"/>
<comment type="similarity">
    <text evidence="2">Belongs to the YjiK family.</text>
</comment>
<dbReference type="Gene3D" id="2.120.10.30">
    <property type="entry name" value="TolB, C-terminal domain"/>
    <property type="match status" value="1"/>
</dbReference>
<evidence type="ECO:0000313" key="6">
    <source>
        <dbReference type="Proteomes" id="UP000198384"/>
    </source>
</evidence>
<dbReference type="EMBL" id="FZNT01000005">
    <property type="protein sequence ID" value="SNR56322.1"/>
    <property type="molecule type" value="Genomic_DNA"/>
</dbReference>
<keyword evidence="6" id="KW-1185">Reference proteome</keyword>
<evidence type="ECO:0000256" key="1">
    <source>
        <dbReference type="ARBA" id="ARBA00004236"/>
    </source>
</evidence>
<dbReference type="Proteomes" id="UP000198384">
    <property type="component" value="Unassembled WGS sequence"/>
</dbReference>
<organism evidence="5 6">
    <name type="scientific">Lutibacter agarilyticus</name>
    <dbReference type="NCBI Taxonomy" id="1109740"/>
    <lineage>
        <taxon>Bacteria</taxon>
        <taxon>Pseudomonadati</taxon>
        <taxon>Bacteroidota</taxon>
        <taxon>Flavobacteriia</taxon>
        <taxon>Flavobacteriales</taxon>
        <taxon>Flavobacteriaceae</taxon>
        <taxon>Lutibacter</taxon>
    </lineage>
</organism>
<gene>
    <name evidence="5" type="ORF">SAMN06265371_105186</name>
</gene>
<keyword evidence="4" id="KW-0472">Membrane</keyword>
<dbReference type="InterPro" id="IPR009722">
    <property type="entry name" value="YjiK/CarP"/>
</dbReference>
<sequence>MLIACADKATSQAELKLVNTIKLKIAEPSGITAYKKHLYIVSDQNGGIYKTTLTGEVVKKIKTNYKDLEGITIIPSSKKIAIVNEAKRSLIYLNLKGKFLNKHKIKGEQETTNSGLEGICFDSSIKRLFAVNEKAPKQLLALNLKGEIKNTYPLNFSKDVSGICFDENSNCLWIISDESSAIYQISKKGKLLKKHKINVEKGEGIVIYKNHMYVVSDSQNTLYVFEMVN</sequence>
<name>A0A238XCI1_9FLAO</name>
<reference evidence="5 6" key="1">
    <citation type="submission" date="2017-06" db="EMBL/GenBank/DDBJ databases">
        <authorList>
            <person name="Kim H.J."/>
            <person name="Triplett B.A."/>
        </authorList>
    </citation>
    <scope>NUCLEOTIDE SEQUENCE [LARGE SCALE GENOMIC DNA]</scope>
    <source>
        <strain evidence="5 6">DSM 29150</strain>
    </source>
</reference>
<evidence type="ECO:0000256" key="4">
    <source>
        <dbReference type="ARBA" id="ARBA00023136"/>
    </source>
</evidence>
<comment type="subcellular location">
    <subcellularLocation>
        <location evidence="1">Cell membrane</location>
    </subcellularLocation>
</comment>
<evidence type="ECO:0000256" key="2">
    <source>
        <dbReference type="ARBA" id="ARBA00009852"/>
    </source>
</evidence>